<evidence type="ECO:0000256" key="25">
    <source>
        <dbReference type="SAM" id="Phobius"/>
    </source>
</evidence>
<keyword evidence="19" id="KW-0325">Glycoprotein</keyword>
<evidence type="ECO:0000256" key="5">
    <source>
        <dbReference type="ARBA" id="ARBA00012483"/>
    </source>
</evidence>
<dbReference type="InterPro" id="IPR000001">
    <property type="entry name" value="Kringle"/>
</dbReference>
<feature type="transmembrane region" description="Helical" evidence="25">
    <location>
        <begin position="217"/>
        <end position="239"/>
    </location>
</feature>
<dbReference type="PRINTS" id="PR00018">
    <property type="entry name" value="KRINGLE"/>
</dbReference>
<dbReference type="SUPFAM" id="SSF49854">
    <property type="entry name" value="Spermadhesin, CUB domain"/>
    <property type="match status" value="1"/>
</dbReference>
<dbReference type="UniPathway" id="UPA00143"/>
<dbReference type="SMART" id="SM00130">
    <property type="entry name" value="KR"/>
    <property type="match status" value="1"/>
</dbReference>
<keyword evidence="13 23" id="KW-0863">Zinc-finger</keyword>
<evidence type="ECO:0000256" key="8">
    <source>
        <dbReference type="ARBA" id="ARBA00022679"/>
    </source>
</evidence>
<organism evidence="30 31">
    <name type="scientific">Microtus ochrogaster</name>
    <name type="common">Prairie vole</name>
    <dbReference type="NCBI Taxonomy" id="79684"/>
    <lineage>
        <taxon>Eukaryota</taxon>
        <taxon>Metazoa</taxon>
        <taxon>Chordata</taxon>
        <taxon>Craniata</taxon>
        <taxon>Vertebrata</taxon>
        <taxon>Euteleostomi</taxon>
        <taxon>Mammalia</taxon>
        <taxon>Eutheria</taxon>
        <taxon>Euarchontoglires</taxon>
        <taxon>Glires</taxon>
        <taxon>Rodentia</taxon>
        <taxon>Myomorpha</taxon>
        <taxon>Muroidea</taxon>
        <taxon>Cricetidae</taxon>
        <taxon>Arvicolinae</taxon>
        <taxon>Microtus</taxon>
    </lineage>
</organism>
<dbReference type="Gene3D" id="3.30.40.10">
    <property type="entry name" value="Zinc/RING finger domain, C3HC4 (zinc finger)"/>
    <property type="match status" value="1"/>
</dbReference>
<evidence type="ECO:0000256" key="9">
    <source>
        <dbReference type="ARBA" id="ARBA00022687"/>
    </source>
</evidence>
<dbReference type="InterPro" id="IPR035914">
    <property type="entry name" value="Sperma_CUB_dom_sf"/>
</dbReference>
<keyword evidence="8" id="KW-0808">Transferase</keyword>
<gene>
    <name evidence="30" type="ORF">LTLLF_126940</name>
</gene>
<evidence type="ECO:0000256" key="17">
    <source>
        <dbReference type="ARBA" id="ARBA00023136"/>
    </source>
</evidence>
<feature type="domain" description="CUB" evidence="26">
    <location>
        <begin position="1091"/>
        <end position="1198"/>
    </location>
</feature>
<evidence type="ECO:0000256" key="4">
    <source>
        <dbReference type="ARBA" id="ARBA00008759"/>
    </source>
</evidence>
<dbReference type="FunFam" id="2.40.20.10:FF:000006">
    <property type="entry name" value="Kremen protein 2"/>
    <property type="match status" value="1"/>
</dbReference>
<keyword evidence="14" id="KW-0833">Ubl conjugation pathway</keyword>
<dbReference type="PROSITE" id="PS01180">
    <property type="entry name" value="CUB"/>
    <property type="match status" value="1"/>
</dbReference>
<dbReference type="EC" id="2.3.2.27" evidence="5"/>
<evidence type="ECO:0000256" key="22">
    <source>
        <dbReference type="PROSITE-ProRule" id="PRU00121"/>
    </source>
</evidence>
<dbReference type="InterPro" id="IPR051073">
    <property type="entry name" value="ZNRF3_Arkadia_E3_ligases"/>
</dbReference>
<dbReference type="EMBL" id="JAATJU010020800">
    <property type="protein sequence ID" value="KAH0515718.1"/>
    <property type="molecule type" value="Genomic_DNA"/>
</dbReference>
<dbReference type="PROSITE" id="PS00021">
    <property type="entry name" value="KRINGLE_1"/>
    <property type="match status" value="1"/>
</dbReference>
<evidence type="ECO:0000259" key="28">
    <source>
        <dbReference type="PROSITE" id="PS50089"/>
    </source>
</evidence>
<keyword evidence="11" id="KW-0479">Metal-binding</keyword>
<dbReference type="PROSITE" id="PS51212">
    <property type="entry name" value="WSC"/>
    <property type="match status" value="1"/>
</dbReference>
<dbReference type="Pfam" id="PF18212">
    <property type="entry name" value="ZNRF_3_ecto"/>
    <property type="match status" value="2"/>
</dbReference>
<dbReference type="InterPro" id="IPR013083">
    <property type="entry name" value="Znf_RING/FYVE/PHD"/>
</dbReference>
<dbReference type="InterPro" id="IPR038178">
    <property type="entry name" value="Kringle_sf"/>
</dbReference>
<dbReference type="SUPFAM" id="SSF57850">
    <property type="entry name" value="RING/U-box"/>
    <property type="match status" value="1"/>
</dbReference>
<comment type="similarity">
    <text evidence="4">Belongs to the ZNRF3 family.</text>
</comment>
<feature type="domain" description="Kringle" evidence="27">
    <location>
        <begin position="908"/>
        <end position="991"/>
    </location>
</feature>
<dbReference type="GO" id="GO:0072089">
    <property type="term" value="P:stem cell proliferation"/>
    <property type="evidence" value="ECO:0007669"/>
    <property type="project" value="UniProtKB-ARBA"/>
</dbReference>
<dbReference type="Pfam" id="PF13639">
    <property type="entry name" value="zf-RING_2"/>
    <property type="match status" value="1"/>
</dbReference>
<sequence>MHPLGLCNNNDEEDLYEYGWVGVVKLEQPELDPKPCLTVLGKGGTPCKVMGSCGIEVKGLDSEAKNLSFTTKACPVHAHSYVSSAFVYLLDCKCYDGGFPMSSNITTSPNSWHQGFLTGSPCALLCDLISYGMKSLCRKTGPLAKRAVQRGATAVIFDVSENPEAIDQLNQGSEDPLKRPVVYVKGADAIKLMNIVNKQKVARARIQHLPPRQPTEYFDMGIFLAFFVVVSLVCLILLVKIKLKQRRSQNSMNRLAVQALEKMETRKFNSKSKGRREGSCGALDTLSSGSTSDCAICLEKYIDGEELRVIPCTHRFHRKCVDPWLLQHHTCPHCRHNIIEQKGNPGAVCVETSNLTRGRQPRVTLPVHYPGRVHRTNAIPAYPTRTSMDSHGNPVTLLTMDRHGEQNLYSPQTPTYIRGYPSLHLDHTLAPHHCSLEHRAYSPAHPFRRPKFSGRSFSKAACFSQYETMYQHYYFQGLSYPEQEGQPIPSLAPRGPSRAFPPNGGSSLLFPTVVHMAPPTHVESGSSSSFSCYHGHRSVCSGYLADCPGSDSSSNSSGQCRCSSSDSVVDCTEVSNQGVYGSCSTFRSSLSSDYDPFIYRSRGPAVHLEGSPPPEELPAAHSQGAGRGEPWLGPASPSGDQLSTCSLEMNYSSNSSLEPRGPNSSTSEVGLEVSPGAALDLRRTWKGGPEGPSCACCFDPQPSSLGPGTGAASGGSTLFLGPRLLEDCNPTSGEPQPGSSQGLYGLHSDHFPRTDGVKYEGLPCCFYEEKQVAHSAGRGNGCYTEDYSVSVQYTLTEEPPPSCYAGARDLSQRIPIIPEDVDCDLGLPQDCQGMHNHSPWGGMLGLDVPRLHWSLGTTREEEQAPCYQAEVPLQPGCSPEEADASRASLSSAPQDTQESHALAAEASECFTANGADYRGTQSWTALQGGKPCLFWNETFQHPYNTLKYPSGEGGLGEHNYCRNPDGDVSPWCYVAEHEDGVYWKYCDIPACQMPGNLGCYKDHGNPPPLTGTSKTSNKLTIQTCISFCRSQRFKFAGMESGYACFCGNNPDYWKHGEAASTECNSVCFGDHTQPCGGDGRIILFDTLVGACGGNYSAMAAVVYSPDFPDTYATGRVCYWTIRVPGASHIHFNFTLFDIRDSADMVELLDGYTHRVLVRFNGRNHPPLSFNVSLDFVILYFFSDHINQAQGFAVLYQGWTVYGLATLLILTVTAVVAKILLHVTSKSHRVPASGDLRDCRQSGTSGEIWTIFYEPSTTISIFKKKLKGQSQQDDRNPLVSD</sequence>
<evidence type="ECO:0000256" key="21">
    <source>
        <dbReference type="ARBA" id="ARBA00032328"/>
    </source>
</evidence>
<dbReference type="Pfam" id="PF01822">
    <property type="entry name" value="WSC"/>
    <property type="match status" value="1"/>
</dbReference>
<reference evidence="30" key="1">
    <citation type="submission" date="2020-03" db="EMBL/GenBank/DDBJ databases">
        <title>Studies in the Genomics of Life Span.</title>
        <authorList>
            <person name="Glass D."/>
        </authorList>
    </citation>
    <scope>NUCLEOTIDE SEQUENCE</scope>
    <source>
        <strain evidence="30">LTLLF</strain>
        <tissue evidence="30">Muscle</tissue>
    </source>
</reference>
<keyword evidence="9" id="KW-0879">Wnt signaling pathway</keyword>
<evidence type="ECO:0000313" key="30">
    <source>
        <dbReference type="EMBL" id="KAH0515718.1"/>
    </source>
</evidence>
<comment type="pathway">
    <text evidence="3">Protein modification; protein ubiquitination.</text>
</comment>
<dbReference type="SMART" id="SM00184">
    <property type="entry name" value="RING"/>
    <property type="match status" value="1"/>
</dbReference>
<keyword evidence="7 22" id="KW-0420">Kringle</keyword>
<feature type="compositionally biased region" description="Polar residues" evidence="24">
    <location>
        <begin position="729"/>
        <end position="742"/>
    </location>
</feature>
<dbReference type="CDD" id="cd16799">
    <property type="entry name" value="RING-H2_ZNRF3"/>
    <property type="match status" value="1"/>
</dbReference>
<keyword evidence="18" id="KW-1015">Disulfide bond</keyword>
<dbReference type="InterPro" id="IPR002889">
    <property type="entry name" value="WSC_carb-bd"/>
</dbReference>
<comment type="caution">
    <text evidence="22">Lacks conserved residue(s) required for the propagation of feature annotation.</text>
</comment>
<keyword evidence="17 25" id="KW-0472">Membrane</keyword>
<keyword evidence="10 25" id="KW-0812">Transmembrane</keyword>
<feature type="domain" description="WSC" evidence="29">
    <location>
        <begin position="993"/>
        <end position="1087"/>
    </location>
</feature>
<dbReference type="SUPFAM" id="SSF57440">
    <property type="entry name" value="Kringle-like"/>
    <property type="match status" value="1"/>
</dbReference>
<evidence type="ECO:0000256" key="24">
    <source>
        <dbReference type="SAM" id="MobiDB-lite"/>
    </source>
</evidence>
<evidence type="ECO:0000256" key="13">
    <source>
        <dbReference type="ARBA" id="ARBA00022771"/>
    </source>
</evidence>
<feature type="transmembrane region" description="Helical" evidence="25">
    <location>
        <begin position="1198"/>
        <end position="1220"/>
    </location>
</feature>
<comment type="catalytic activity">
    <reaction evidence="1">
        <text>S-ubiquitinyl-[E2 ubiquitin-conjugating enzyme]-L-cysteine + [acceptor protein]-L-lysine = [E2 ubiquitin-conjugating enzyme]-L-cysteine + N(6)-ubiquitinyl-[acceptor protein]-L-lysine.</text>
        <dbReference type="EC" id="2.3.2.27"/>
    </reaction>
</comment>
<feature type="domain" description="RING-type" evidence="28">
    <location>
        <begin position="294"/>
        <end position="335"/>
    </location>
</feature>
<dbReference type="InterPro" id="IPR013806">
    <property type="entry name" value="Kringle-like"/>
</dbReference>
<feature type="region of interest" description="Disordered" evidence="24">
    <location>
        <begin position="723"/>
        <end position="746"/>
    </location>
</feature>
<evidence type="ECO:0000256" key="16">
    <source>
        <dbReference type="ARBA" id="ARBA00022989"/>
    </source>
</evidence>
<dbReference type="Proteomes" id="UP000710432">
    <property type="component" value="Unassembled WGS sequence"/>
</dbReference>
<evidence type="ECO:0000256" key="23">
    <source>
        <dbReference type="PROSITE-ProRule" id="PRU00175"/>
    </source>
</evidence>
<dbReference type="InterPro" id="IPR018056">
    <property type="entry name" value="Kringle_CS"/>
</dbReference>
<evidence type="ECO:0000259" key="26">
    <source>
        <dbReference type="PROSITE" id="PS01180"/>
    </source>
</evidence>
<evidence type="ECO:0000259" key="29">
    <source>
        <dbReference type="PROSITE" id="PS51212"/>
    </source>
</evidence>
<dbReference type="GO" id="GO:0030178">
    <property type="term" value="P:negative regulation of Wnt signaling pathway"/>
    <property type="evidence" value="ECO:0007669"/>
    <property type="project" value="UniProtKB-ARBA"/>
</dbReference>
<dbReference type="GO" id="GO:0016567">
    <property type="term" value="P:protein ubiquitination"/>
    <property type="evidence" value="ECO:0007669"/>
    <property type="project" value="UniProtKB-UniPathway"/>
</dbReference>
<evidence type="ECO:0000256" key="1">
    <source>
        <dbReference type="ARBA" id="ARBA00000900"/>
    </source>
</evidence>
<evidence type="ECO:0000256" key="20">
    <source>
        <dbReference type="ARBA" id="ARBA00029838"/>
    </source>
</evidence>
<dbReference type="Gene3D" id="3.50.30.30">
    <property type="match status" value="2"/>
</dbReference>
<dbReference type="GO" id="GO:0005886">
    <property type="term" value="C:plasma membrane"/>
    <property type="evidence" value="ECO:0007669"/>
    <property type="project" value="UniProtKB-SubCell"/>
</dbReference>
<evidence type="ECO:0000256" key="11">
    <source>
        <dbReference type="ARBA" id="ARBA00022723"/>
    </source>
</evidence>
<dbReference type="AlphaFoldDB" id="A0A8J6GTY1"/>
<dbReference type="SMART" id="SM00042">
    <property type="entry name" value="CUB"/>
    <property type="match status" value="1"/>
</dbReference>
<feature type="region of interest" description="Disordered" evidence="24">
    <location>
        <begin position="605"/>
        <end position="673"/>
    </location>
</feature>
<dbReference type="PROSITE" id="PS50070">
    <property type="entry name" value="KRINGLE_2"/>
    <property type="match status" value="1"/>
</dbReference>
<evidence type="ECO:0000256" key="14">
    <source>
        <dbReference type="ARBA" id="ARBA00022786"/>
    </source>
</evidence>
<dbReference type="Pfam" id="PF00051">
    <property type="entry name" value="Kringle"/>
    <property type="match status" value="1"/>
</dbReference>
<keyword evidence="12" id="KW-0732">Signal</keyword>
<comment type="caution">
    <text evidence="30">The sequence shown here is derived from an EMBL/GenBank/DDBJ whole genome shotgun (WGS) entry which is preliminary data.</text>
</comment>
<dbReference type="PROSITE" id="PS50089">
    <property type="entry name" value="ZF_RING_2"/>
    <property type="match status" value="1"/>
</dbReference>
<dbReference type="InterPro" id="IPR040700">
    <property type="entry name" value="ZNRF-3_ecto"/>
</dbReference>
<evidence type="ECO:0000313" key="31">
    <source>
        <dbReference type="Proteomes" id="UP000710432"/>
    </source>
</evidence>
<dbReference type="Gene3D" id="2.40.20.10">
    <property type="entry name" value="Plasminogen Kringle 4"/>
    <property type="match status" value="1"/>
</dbReference>
<evidence type="ECO:0000256" key="19">
    <source>
        <dbReference type="ARBA" id="ARBA00023180"/>
    </source>
</evidence>
<evidence type="ECO:0000256" key="2">
    <source>
        <dbReference type="ARBA" id="ARBA00004251"/>
    </source>
</evidence>
<evidence type="ECO:0000256" key="3">
    <source>
        <dbReference type="ARBA" id="ARBA00004906"/>
    </source>
</evidence>
<dbReference type="InterPro" id="IPR045903">
    <property type="entry name" value="ZNRF3_Znf_RING"/>
</dbReference>
<dbReference type="PANTHER" id="PTHR16200">
    <property type="entry name" value="RING ZINC FINGER"/>
    <property type="match status" value="1"/>
</dbReference>
<evidence type="ECO:0000256" key="18">
    <source>
        <dbReference type="ARBA" id="ARBA00023157"/>
    </source>
</evidence>
<dbReference type="Gene3D" id="2.60.120.290">
    <property type="entry name" value="Spermadhesin, CUB domain"/>
    <property type="match status" value="1"/>
</dbReference>
<dbReference type="FunFam" id="3.30.40.10:FF:000075">
    <property type="entry name" value="Putative e3 ubiquitin-protein ligase rnf43"/>
    <property type="match status" value="1"/>
</dbReference>
<evidence type="ECO:0000256" key="10">
    <source>
        <dbReference type="ARBA" id="ARBA00022692"/>
    </source>
</evidence>
<name>A0A8J6GTY1_MICOH</name>
<feature type="region of interest" description="Disordered" evidence="24">
    <location>
        <begin position="875"/>
        <end position="898"/>
    </location>
</feature>
<dbReference type="GO" id="GO:0008270">
    <property type="term" value="F:zinc ion binding"/>
    <property type="evidence" value="ECO:0007669"/>
    <property type="project" value="UniProtKB-KW"/>
</dbReference>
<feature type="compositionally biased region" description="Polar residues" evidence="24">
    <location>
        <begin position="887"/>
        <end position="896"/>
    </location>
</feature>
<dbReference type="GO" id="GO:0016055">
    <property type="term" value="P:Wnt signaling pathway"/>
    <property type="evidence" value="ECO:0007669"/>
    <property type="project" value="UniProtKB-KW"/>
</dbReference>
<dbReference type="InterPro" id="IPR000859">
    <property type="entry name" value="CUB_dom"/>
</dbReference>
<evidence type="ECO:0000256" key="12">
    <source>
        <dbReference type="ARBA" id="ARBA00022729"/>
    </source>
</evidence>
<evidence type="ECO:0000256" key="7">
    <source>
        <dbReference type="ARBA" id="ARBA00022572"/>
    </source>
</evidence>
<protein>
    <recommendedName>
        <fullName evidence="5">RING-type E3 ubiquitin transferase</fullName>
        <ecNumber evidence="5">2.3.2.27</ecNumber>
    </recommendedName>
    <alternativeName>
        <fullName evidence="21">Kringle-containing protein marking the eye and the nose</fullName>
    </alternativeName>
    <alternativeName>
        <fullName evidence="20">Zinc/RING finger protein 3</fullName>
    </alternativeName>
</protein>
<evidence type="ECO:0000256" key="6">
    <source>
        <dbReference type="ARBA" id="ARBA00022475"/>
    </source>
</evidence>
<keyword evidence="16 25" id="KW-1133">Transmembrane helix</keyword>
<keyword evidence="6" id="KW-1003">Cell membrane</keyword>
<accession>A0A8J6GTY1</accession>
<proteinExistence type="inferred from homology"/>
<comment type="subcellular location">
    <subcellularLocation>
        <location evidence="2">Cell membrane</location>
        <topology evidence="2">Single-pass type I membrane protein</topology>
    </subcellularLocation>
</comment>
<dbReference type="SMART" id="SM00321">
    <property type="entry name" value="WSC"/>
    <property type="match status" value="1"/>
</dbReference>
<feature type="compositionally biased region" description="Polar residues" evidence="24">
    <location>
        <begin position="638"/>
        <end position="668"/>
    </location>
</feature>
<dbReference type="CDD" id="cd00041">
    <property type="entry name" value="CUB"/>
    <property type="match status" value="1"/>
</dbReference>
<keyword evidence="15" id="KW-0862">Zinc</keyword>
<dbReference type="CDD" id="cd00108">
    <property type="entry name" value="KR"/>
    <property type="match status" value="1"/>
</dbReference>
<dbReference type="Pfam" id="PF00431">
    <property type="entry name" value="CUB"/>
    <property type="match status" value="1"/>
</dbReference>
<evidence type="ECO:0000256" key="15">
    <source>
        <dbReference type="ARBA" id="ARBA00022833"/>
    </source>
</evidence>
<dbReference type="GO" id="GO:0061630">
    <property type="term" value="F:ubiquitin protein ligase activity"/>
    <property type="evidence" value="ECO:0007669"/>
    <property type="project" value="UniProtKB-EC"/>
</dbReference>
<dbReference type="InterPro" id="IPR001841">
    <property type="entry name" value="Znf_RING"/>
</dbReference>
<evidence type="ECO:0000259" key="27">
    <source>
        <dbReference type="PROSITE" id="PS50070"/>
    </source>
</evidence>